<comment type="subcellular location">
    <subcellularLocation>
        <location evidence="1">Fimbrium</location>
    </subcellularLocation>
</comment>
<evidence type="ECO:0000256" key="7">
    <source>
        <dbReference type="SAM" id="SignalP"/>
    </source>
</evidence>
<feature type="signal peptide" evidence="7">
    <location>
        <begin position="1"/>
        <end position="34"/>
    </location>
</feature>
<dbReference type="Pfam" id="PF05567">
    <property type="entry name" value="T4P_PilY1"/>
    <property type="match status" value="1"/>
</dbReference>
<keyword evidence="10" id="KW-1185">Reference proteome</keyword>
<evidence type="ECO:0000313" key="9">
    <source>
        <dbReference type="EMBL" id="MFC0716427.1"/>
    </source>
</evidence>
<keyword evidence="7" id="KW-0732">Signal</keyword>
<evidence type="ECO:0000256" key="2">
    <source>
        <dbReference type="ARBA" id="ARBA00008387"/>
    </source>
</evidence>
<keyword evidence="5" id="KW-0106">Calcium</keyword>
<keyword evidence="4" id="KW-0479">Metal-binding</keyword>
<dbReference type="InterPro" id="IPR008707">
    <property type="entry name" value="B-propeller_PilY1"/>
</dbReference>
<dbReference type="Proteomes" id="UP001589898">
    <property type="component" value="Unassembled WGS sequence"/>
</dbReference>
<dbReference type="InterPro" id="IPR015943">
    <property type="entry name" value="WD40/YVTN_repeat-like_dom_sf"/>
</dbReference>
<dbReference type="EMBL" id="JBHLTF010000004">
    <property type="protein sequence ID" value="MFC0716427.1"/>
    <property type="molecule type" value="Genomic_DNA"/>
</dbReference>
<feature type="chain" id="PRO_5047066691" evidence="7">
    <location>
        <begin position="35"/>
        <end position="1212"/>
    </location>
</feature>
<dbReference type="InterPro" id="IPR011047">
    <property type="entry name" value="Quinoprotein_ADH-like_sf"/>
</dbReference>
<reference evidence="9 10" key="1">
    <citation type="submission" date="2024-09" db="EMBL/GenBank/DDBJ databases">
        <authorList>
            <person name="Sun Q."/>
            <person name="Mori K."/>
        </authorList>
    </citation>
    <scope>NUCLEOTIDE SEQUENCE [LARGE SCALE GENOMIC DNA]</scope>
    <source>
        <strain evidence="9 10">KCTC 52403</strain>
    </source>
</reference>
<keyword evidence="3" id="KW-1029">Fimbrium biogenesis</keyword>
<protein>
    <submittedName>
        <fullName evidence="9">Pilus assembly protein</fullName>
    </submittedName>
</protein>
<organism evidence="9 10">
    <name type="scientific">Luteimonas padinae</name>
    <dbReference type="NCBI Taxonomy" id="1714359"/>
    <lineage>
        <taxon>Bacteria</taxon>
        <taxon>Pseudomonadati</taxon>
        <taxon>Pseudomonadota</taxon>
        <taxon>Gammaproteobacteria</taxon>
        <taxon>Lysobacterales</taxon>
        <taxon>Lysobacteraceae</taxon>
        <taxon>Luteimonas</taxon>
    </lineage>
</organism>
<gene>
    <name evidence="9" type="ORF">ACFFFU_01450</name>
</gene>
<evidence type="ECO:0000256" key="3">
    <source>
        <dbReference type="ARBA" id="ARBA00022558"/>
    </source>
</evidence>
<feature type="domain" description="PilY1 beta-propeller" evidence="8">
    <location>
        <begin position="753"/>
        <end position="1026"/>
    </location>
</feature>
<comment type="caution">
    <text evidence="9">The sequence shown here is derived from an EMBL/GenBank/DDBJ whole genome shotgun (WGS) entry which is preliminary data.</text>
</comment>
<dbReference type="Gene3D" id="2.130.10.10">
    <property type="entry name" value="YVTN repeat-like/Quinoprotein amine dehydrogenase"/>
    <property type="match status" value="1"/>
</dbReference>
<evidence type="ECO:0000259" key="8">
    <source>
        <dbReference type="Pfam" id="PF05567"/>
    </source>
</evidence>
<evidence type="ECO:0000256" key="5">
    <source>
        <dbReference type="ARBA" id="ARBA00022837"/>
    </source>
</evidence>
<comment type="similarity">
    <text evidence="2">Belongs to the PilY1 family.</text>
</comment>
<name>A0ABV6SU05_9GAMM</name>
<evidence type="ECO:0000313" key="10">
    <source>
        <dbReference type="Proteomes" id="UP001589898"/>
    </source>
</evidence>
<sequence>MKTPKTFRASTSHTFAAAMAVGLLAGIASTPADSAISISKTPLFLPQEVPGNLVLTPSVEWPTLSVAAYKDSTDFKTAGRYTGLFDANFCYAYVYSETEEKRFFDPVSKADASGACRGSKEWSGKFLNWATTQAIDPFRVALTGGNRVKDDPDDTWIEKAWHDGQGDTKQFPHFSTANSTVVENYTPASWESFKMRIEGLGNKMRFTSSGDLNAGTDAVLTYNPDQHALSGGNGSDAGVVYEVFVRVRVCKMGFISDNCTKYSQGYKPEGLIQQYSERLRYSVFGYLNDSDVKRDGAALRARQKFVGPRTHPAMQEPEANTHREWDASTGVLIRNPNPTDASATATELAIKDSGVINYINKFGSMPDTPDGSRIAKHKSYDPVSELYYAATRYLRNIGNVPEYTNNLTYKLADGFPVITDWTDPIMYSCQANVILGIGDVYSHRDRNLPGGIDLSVDEPSVPDAVESDTLVDVEKLTQQMGKLEGLSISGKSPSFGSQGASAYIAGLAYDAHVRDQRSDLVGKQTISTYWMDVAEMQGSTYVRPKDSNQYWLAAKYGGFVVPYDYDPSTRTDALEDSLWTDGDTLPQSGDLRPRNFFLANNPDAMIDGLKEAFSRIVREPRPGSGAALGTTSAQLEANSRLFQARFTSEQWTGELNAHLIDQATGEVTKSPQWRASTLLNARDWKDRKIYTSSSDGTARVAFNATNAPNLPAGVADYLRGDRDKEGGAVGSMRVRVSVLGDIIHSQPVFVPSTTEHSRKNMIYVGANDGMLHAFDADTGREVFAFVPKAVREDTAGLTEYSMASSLPHQHQYFVDGEIAVAEAGDKTYLVGTMGRGKPGVFALDVTNPESMSVVWDKTGADIPQLGNVLSRPVIAQHAEDSWSVMLGNGPNSVSGGAAALIMIGLRGSNLSTGATRIVHPGAATDTDSGLSGLVVWRSKPNGYFDTAYAGDLKGNLWKITGLENKKPSSVKLFNAGRPISIPPQVARRPNSGSETWVFFGTGRYLGTADVGSMAVETWYGIKDDGKLITGRDKLKERKIMAEGNTPGGDPVRALSAGTMSDLAGKSGWYIDLKSPSKGAEGERMVSPMIFQGLALVAATLIPNATDPCGAGARSWVMAIDPFTGGRLGESSYFDVNDDGQFDGSDALVDGDESMANSGLGLETGVAGINSLGRHIFASRFDGETAELRTNRATGDPERVSWRELILGMGGTP</sequence>
<evidence type="ECO:0000256" key="1">
    <source>
        <dbReference type="ARBA" id="ARBA00004561"/>
    </source>
</evidence>
<evidence type="ECO:0000256" key="4">
    <source>
        <dbReference type="ARBA" id="ARBA00022723"/>
    </source>
</evidence>
<keyword evidence="6" id="KW-0281">Fimbrium</keyword>
<evidence type="ECO:0000256" key="6">
    <source>
        <dbReference type="ARBA" id="ARBA00023263"/>
    </source>
</evidence>
<accession>A0ABV6SU05</accession>
<dbReference type="SUPFAM" id="SSF50998">
    <property type="entry name" value="Quinoprotein alcohol dehydrogenase-like"/>
    <property type="match status" value="1"/>
</dbReference>
<dbReference type="RefSeq" id="WP_189498972.1">
    <property type="nucleotide sequence ID" value="NZ_BMZT01000012.1"/>
</dbReference>
<proteinExistence type="inferred from homology"/>